<comment type="subcellular location">
    <subcellularLocation>
        <location evidence="1">Membrane</location>
        <topology evidence="1">Multi-pass membrane protein</topology>
    </subcellularLocation>
</comment>
<feature type="transmembrane region" description="Helical" evidence="7">
    <location>
        <begin position="85"/>
        <end position="118"/>
    </location>
</feature>
<dbReference type="EMBL" id="LDRT01000030">
    <property type="protein sequence ID" value="KTR95552.1"/>
    <property type="molecule type" value="Genomic_DNA"/>
</dbReference>
<evidence type="ECO:0000256" key="5">
    <source>
        <dbReference type="ARBA" id="ARBA00022989"/>
    </source>
</evidence>
<evidence type="ECO:0000313" key="9">
    <source>
        <dbReference type="EMBL" id="KTR95552.1"/>
    </source>
</evidence>
<keyword evidence="6 7" id="KW-0472">Membrane</keyword>
<comment type="caution">
    <text evidence="9">The sequence shown here is derived from an EMBL/GenBank/DDBJ whole genome shotgun (WGS) entry which is preliminary data.</text>
</comment>
<dbReference type="AlphaFoldDB" id="A0A147EYW4"/>
<feature type="transmembrane region" description="Helical" evidence="7">
    <location>
        <begin position="138"/>
        <end position="157"/>
    </location>
</feature>
<evidence type="ECO:0000256" key="7">
    <source>
        <dbReference type="SAM" id="Phobius"/>
    </source>
</evidence>
<dbReference type="Pfam" id="PF01694">
    <property type="entry name" value="Rhomboid"/>
    <property type="match status" value="1"/>
</dbReference>
<dbReference type="PANTHER" id="PTHR43731:SF14">
    <property type="entry name" value="PRESENILIN-ASSOCIATED RHOMBOID-LIKE PROTEIN, MITOCHONDRIAL"/>
    <property type="match status" value="1"/>
</dbReference>
<feature type="transmembrane region" description="Helical" evidence="7">
    <location>
        <begin position="193"/>
        <end position="211"/>
    </location>
</feature>
<dbReference type="GO" id="GO:0016020">
    <property type="term" value="C:membrane"/>
    <property type="evidence" value="ECO:0007669"/>
    <property type="project" value="UniProtKB-SubCell"/>
</dbReference>
<keyword evidence="5 7" id="KW-1133">Transmembrane helix</keyword>
<dbReference type="PATRIC" id="fig|2033.6.peg.2083"/>
<keyword evidence="4" id="KW-0378">Hydrolase</keyword>
<protein>
    <submittedName>
        <fullName evidence="9">Rhomboid family protein</fullName>
    </submittedName>
</protein>
<accession>A0A147EYW4</accession>
<keyword evidence="3 7" id="KW-0812">Transmembrane</keyword>
<feature type="transmembrane region" description="Helical" evidence="7">
    <location>
        <begin position="255"/>
        <end position="275"/>
    </location>
</feature>
<dbReference type="InterPro" id="IPR035952">
    <property type="entry name" value="Rhomboid-like_sf"/>
</dbReference>
<evidence type="ECO:0000256" key="2">
    <source>
        <dbReference type="ARBA" id="ARBA00009045"/>
    </source>
</evidence>
<evidence type="ECO:0000313" key="10">
    <source>
        <dbReference type="Proteomes" id="UP000075025"/>
    </source>
</evidence>
<dbReference type="GO" id="GO:0004252">
    <property type="term" value="F:serine-type endopeptidase activity"/>
    <property type="evidence" value="ECO:0007669"/>
    <property type="project" value="InterPro"/>
</dbReference>
<feature type="transmembrane region" description="Helical" evidence="7">
    <location>
        <begin position="169"/>
        <end position="187"/>
    </location>
</feature>
<proteinExistence type="inferred from homology"/>
<dbReference type="Gene3D" id="1.20.1540.10">
    <property type="entry name" value="Rhomboid-like"/>
    <property type="match status" value="1"/>
</dbReference>
<name>A0A147EYW4_MICTE</name>
<gene>
    <name evidence="9" type="ORF">NS220_05555</name>
</gene>
<feature type="transmembrane region" description="Helical" evidence="7">
    <location>
        <begin position="287"/>
        <end position="308"/>
    </location>
</feature>
<feature type="domain" description="Peptidase S54 rhomboid" evidence="8">
    <location>
        <begin position="129"/>
        <end position="276"/>
    </location>
</feature>
<feature type="transmembrane region" description="Helical" evidence="7">
    <location>
        <begin position="218"/>
        <end position="243"/>
    </location>
</feature>
<evidence type="ECO:0000256" key="3">
    <source>
        <dbReference type="ARBA" id="ARBA00022692"/>
    </source>
</evidence>
<evidence type="ECO:0000259" key="8">
    <source>
        <dbReference type="Pfam" id="PF01694"/>
    </source>
</evidence>
<dbReference type="PANTHER" id="PTHR43731">
    <property type="entry name" value="RHOMBOID PROTEASE"/>
    <property type="match status" value="1"/>
</dbReference>
<comment type="similarity">
    <text evidence="2">Belongs to the peptidase S54 family.</text>
</comment>
<evidence type="ECO:0000256" key="4">
    <source>
        <dbReference type="ARBA" id="ARBA00022801"/>
    </source>
</evidence>
<evidence type="ECO:0000256" key="1">
    <source>
        <dbReference type="ARBA" id="ARBA00004141"/>
    </source>
</evidence>
<organism evidence="9 10">
    <name type="scientific">Microbacterium testaceum</name>
    <name type="common">Aureobacterium testaceum</name>
    <name type="synonym">Brevibacterium testaceum</name>
    <dbReference type="NCBI Taxonomy" id="2033"/>
    <lineage>
        <taxon>Bacteria</taxon>
        <taxon>Bacillati</taxon>
        <taxon>Actinomycetota</taxon>
        <taxon>Actinomycetes</taxon>
        <taxon>Micrococcales</taxon>
        <taxon>Microbacteriaceae</taxon>
        <taxon>Microbacterium</taxon>
    </lineage>
</organism>
<dbReference type="InterPro" id="IPR050925">
    <property type="entry name" value="Rhomboid_protease_S54"/>
</dbReference>
<dbReference type="InterPro" id="IPR022764">
    <property type="entry name" value="Peptidase_S54_rhomboid_dom"/>
</dbReference>
<dbReference type="Proteomes" id="UP000075025">
    <property type="component" value="Unassembled WGS sequence"/>
</dbReference>
<dbReference type="OrthoDB" id="9807874at2"/>
<sequence length="309" mass="33039">MSTTDDFRRNSDNFCYRHPDRQSFVLCQRCLRTVCSECRTPAAVGVICPECMAQQRAAETPAQKKAERRWASSRPLVAVSSGRPVATLAIIAITGLVYIIGIIPGLGSILSSALLFYGPYLVPQFGSFEPWRLLTVSLVHSGFFHIGLNMLALWFIGRNLEPLLGRWRFVALYVLGTLGGSVAVALIAPLTPVVGASGAIFALFGALLVIGRHIGADIRVIAVLIGINFAWPFVVALITSIGTGDFVAALNGVGVSWQAHLGGLITGAVVGLIYARTRLARQKSLQIGLLVAVAVALLGLLVVPVLVYY</sequence>
<dbReference type="SUPFAM" id="SSF144091">
    <property type="entry name" value="Rhomboid-like"/>
    <property type="match status" value="1"/>
</dbReference>
<reference evidence="9 10" key="1">
    <citation type="journal article" date="2016" name="Front. Microbiol.">
        <title>Genomic Resource of Rice Seed Associated Bacteria.</title>
        <authorList>
            <person name="Midha S."/>
            <person name="Bansal K."/>
            <person name="Sharma S."/>
            <person name="Kumar N."/>
            <person name="Patil P.P."/>
            <person name="Chaudhry V."/>
            <person name="Patil P.B."/>
        </authorList>
    </citation>
    <scope>NUCLEOTIDE SEQUENCE [LARGE SCALE GENOMIC DNA]</scope>
    <source>
        <strain evidence="9 10">NS220</strain>
    </source>
</reference>
<evidence type="ECO:0000256" key="6">
    <source>
        <dbReference type="ARBA" id="ARBA00023136"/>
    </source>
</evidence>